<feature type="transmembrane region" description="Helical" evidence="1">
    <location>
        <begin position="255"/>
        <end position="273"/>
    </location>
</feature>
<dbReference type="RefSeq" id="WP_146896966.1">
    <property type="nucleotide sequence ID" value="NZ_BJYS01000009.1"/>
</dbReference>
<feature type="transmembrane region" description="Helical" evidence="1">
    <location>
        <begin position="43"/>
        <end position="60"/>
    </location>
</feature>
<keyword evidence="1" id="KW-0472">Membrane</keyword>
<feature type="transmembrane region" description="Helical" evidence="1">
    <location>
        <begin position="161"/>
        <end position="180"/>
    </location>
</feature>
<feature type="transmembrane region" description="Helical" evidence="1">
    <location>
        <begin position="81"/>
        <end position="99"/>
    </location>
</feature>
<feature type="domain" description="EamA" evidence="2">
    <location>
        <begin position="12"/>
        <end position="150"/>
    </location>
</feature>
<dbReference type="InterPro" id="IPR000620">
    <property type="entry name" value="EamA_dom"/>
</dbReference>
<evidence type="ECO:0000313" key="3">
    <source>
        <dbReference type="EMBL" id="GEO03988.1"/>
    </source>
</evidence>
<keyword evidence="1" id="KW-0812">Transmembrane</keyword>
<comment type="caution">
    <text evidence="3">The sequence shown here is derived from an EMBL/GenBank/DDBJ whole genome shotgun (WGS) entry which is preliminary data.</text>
</comment>
<evidence type="ECO:0000259" key="2">
    <source>
        <dbReference type="Pfam" id="PF00892"/>
    </source>
</evidence>
<sequence>MIKRKRTSISNGFLLAITAAVLWGVSGTFGQFLFQKRDINPEWLVTVRLLFSGAILLLIASTNNPKELWRIWKVKKDAWQLLSFSLFGMLAVQYTYFAAIKHSNAATATVLQYVGPVLIAVYIAIQKEKWPRNTEILAIFLAITGTFLLVTHGSFRSLSISNWALFWGIASAVALAFYSLQPMGLLSRYPATIVIGWSMLIGGVFLSSIHAPWIVRGQWDIYTYLSTAFIILLATLVAFYAYLTAVKIIGAQKASLLASAEPLSATILSVVWLQVPFTAMDWIGSCLIVATIFLLASTKEVKAKNLEPQNSI</sequence>
<dbReference type="AlphaFoldDB" id="A0A512AW84"/>
<proteinExistence type="predicted"/>
<dbReference type="GO" id="GO:0016020">
    <property type="term" value="C:membrane"/>
    <property type="evidence" value="ECO:0007669"/>
    <property type="project" value="InterPro"/>
</dbReference>
<dbReference type="Proteomes" id="UP000321532">
    <property type="component" value="Unassembled WGS sequence"/>
</dbReference>
<keyword evidence="4" id="KW-1185">Reference proteome</keyword>
<dbReference type="PANTHER" id="PTHR22911:SF79">
    <property type="entry name" value="MOBA-LIKE NTP TRANSFERASE DOMAIN-CONTAINING PROTEIN"/>
    <property type="match status" value="1"/>
</dbReference>
<accession>A0A512AW84</accession>
<feature type="transmembrane region" description="Helical" evidence="1">
    <location>
        <begin position="279"/>
        <end position="296"/>
    </location>
</feature>
<dbReference type="EMBL" id="BJYS01000009">
    <property type="protein sequence ID" value="GEO03988.1"/>
    <property type="molecule type" value="Genomic_DNA"/>
</dbReference>
<organism evidence="3 4">
    <name type="scientific">Adhaeribacter aerolatus</name>
    <dbReference type="NCBI Taxonomy" id="670289"/>
    <lineage>
        <taxon>Bacteria</taxon>
        <taxon>Pseudomonadati</taxon>
        <taxon>Bacteroidota</taxon>
        <taxon>Cytophagia</taxon>
        <taxon>Cytophagales</taxon>
        <taxon>Hymenobacteraceae</taxon>
        <taxon>Adhaeribacter</taxon>
    </lineage>
</organism>
<protein>
    <submittedName>
        <fullName evidence="3">Permease</fullName>
    </submittedName>
</protein>
<feature type="transmembrane region" description="Helical" evidence="1">
    <location>
        <begin position="105"/>
        <end position="125"/>
    </location>
</feature>
<feature type="transmembrane region" description="Helical" evidence="1">
    <location>
        <begin position="137"/>
        <end position="155"/>
    </location>
</feature>
<evidence type="ECO:0000256" key="1">
    <source>
        <dbReference type="SAM" id="Phobius"/>
    </source>
</evidence>
<dbReference type="Pfam" id="PF00892">
    <property type="entry name" value="EamA"/>
    <property type="match status" value="2"/>
</dbReference>
<dbReference type="PANTHER" id="PTHR22911">
    <property type="entry name" value="ACYL-MALONYL CONDENSING ENZYME-RELATED"/>
    <property type="match status" value="1"/>
</dbReference>
<feature type="domain" description="EamA" evidence="2">
    <location>
        <begin position="163"/>
        <end position="295"/>
    </location>
</feature>
<evidence type="ECO:0000313" key="4">
    <source>
        <dbReference type="Proteomes" id="UP000321532"/>
    </source>
</evidence>
<dbReference type="InterPro" id="IPR037185">
    <property type="entry name" value="EmrE-like"/>
</dbReference>
<feature type="transmembrane region" description="Helical" evidence="1">
    <location>
        <begin position="192"/>
        <end position="215"/>
    </location>
</feature>
<reference evidence="3 4" key="1">
    <citation type="submission" date="2019-07" db="EMBL/GenBank/DDBJ databases">
        <title>Whole genome shotgun sequence of Adhaeribacter aerolatus NBRC 106133.</title>
        <authorList>
            <person name="Hosoyama A."/>
            <person name="Uohara A."/>
            <person name="Ohji S."/>
            <person name="Ichikawa N."/>
        </authorList>
    </citation>
    <scope>NUCLEOTIDE SEQUENCE [LARGE SCALE GENOMIC DNA]</scope>
    <source>
        <strain evidence="3 4">NBRC 106133</strain>
    </source>
</reference>
<keyword evidence="1" id="KW-1133">Transmembrane helix</keyword>
<name>A0A512AW84_9BACT</name>
<dbReference type="OrthoDB" id="9810818at2"/>
<dbReference type="SUPFAM" id="SSF103481">
    <property type="entry name" value="Multidrug resistance efflux transporter EmrE"/>
    <property type="match status" value="2"/>
</dbReference>
<feature type="transmembrane region" description="Helical" evidence="1">
    <location>
        <begin position="221"/>
        <end position="243"/>
    </location>
</feature>
<gene>
    <name evidence="3" type="ORF">AAE02nite_16520</name>
</gene>